<keyword evidence="2" id="KW-1185">Reference proteome</keyword>
<evidence type="ECO:0000313" key="2">
    <source>
        <dbReference type="Proteomes" id="UP000316079"/>
    </source>
</evidence>
<sequence>AREESRYLPSIEVVGDRQPSGVHPMKTASRTSRTSMAAFSLLPNVMRQGHVRLMQLIKHFWGKEGLT</sequence>
<proteinExistence type="predicted"/>
<name>A0A553QBS1_9TELE</name>
<evidence type="ECO:0000313" key="1">
    <source>
        <dbReference type="EMBL" id="TRY87376.1"/>
    </source>
</evidence>
<protein>
    <submittedName>
        <fullName evidence="1">Uncharacterized protein</fullName>
    </submittedName>
</protein>
<organism evidence="1 2">
    <name type="scientific">Danionella cerebrum</name>
    <dbReference type="NCBI Taxonomy" id="2873325"/>
    <lineage>
        <taxon>Eukaryota</taxon>
        <taxon>Metazoa</taxon>
        <taxon>Chordata</taxon>
        <taxon>Craniata</taxon>
        <taxon>Vertebrata</taxon>
        <taxon>Euteleostomi</taxon>
        <taxon>Actinopterygii</taxon>
        <taxon>Neopterygii</taxon>
        <taxon>Teleostei</taxon>
        <taxon>Ostariophysi</taxon>
        <taxon>Cypriniformes</taxon>
        <taxon>Danionidae</taxon>
        <taxon>Danioninae</taxon>
        <taxon>Danionella</taxon>
    </lineage>
</organism>
<dbReference type="EMBL" id="SRMA01026133">
    <property type="protein sequence ID" value="TRY87376.1"/>
    <property type="molecule type" value="Genomic_DNA"/>
</dbReference>
<dbReference type="Proteomes" id="UP000316079">
    <property type="component" value="Unassembled WGS sequence"/>
</dbReference>
<dbReference type="AlphaFoldDB" id="A0A553QBS1"/>
<feature type="non-terminal residue" evidence="1">
    <location>
        <position position="1"/>
    </location>
</feature>
<gene>
    <name evidence="1" type="ORF">DNTS_010198</name>
</gene>
<comment type="caution">
    <text evidence="1">The sequence shown here is derived from an EMBL/GenBank/DDBJ whole genome shotgun (WGS) entry which is preliminary data.</text>
</comment>
<accession>A0A553QBS1</accession>
<reference evidence="1 2" key="1">
    <citation type="journal article" date="2019" name="Sci. Data">
        <title>Hybrid genome assembly and annotation of Danionella translucida.</title>
        <authorList>
            <person name="Kadobianskyi M."/>
            <person name="Schulze L."/>
            <person name="Schuelke M."/>
            <person name="Judkewitz B."/>
        </authorList>
    </citation>
    <scope>NUCLEOTIDE SEQUENCE [LARGE SCALE GENOMIC DNA]</scope>
    <source>
        <strain evidence="1 2">Bolton</strain>
    </source>
</reference>